<name>A0ABD1E856_HYPHA</name>
<dbReference type="AlphaFoldDB" id="A0ABD1E856"/>
<sequence>MAMPKELFLISFMVLLCESAKVKKFPTYIQKCHQNDVDFENCLLKAIQNVKPHLINGIPEFRLPKMNPLILPEVGIDAGAGFIAKFENVEIYDADKFIIQKFNVKLNENKIKFDLSFPHIRIKARYFIFGKVMFFNLDGSGPADGNISDCRVIATMNGQRYYQQDKQYLKLTEIVIDDIDFGKPNFKFADLFRNNPELTDQTNKILNENMPELLEELRPTLEQTIGNTVLEFISRVFTRFSLEELFPK</sequence>
<dbReference type="Gene3D" id="3.15.10.30">
    <property type="entry name" value="Haemolymph juvenile hormone binding protein"/>
    <property type="match status" value="1"/>
</dbReference>
<gene>
    <name evidence="5" type="ORF">ABEB36_013254</name>
</gene>
<feature type="chain" id="PRO_5044772974" evidence="4">
    <location>
        <begin position="20"/>
        <end position="248"/>
    </location>
</feature>
<evidence type="ECO:0000313" key="6">
    <source>
        <dbReference type="Proteomes" id="UP001566132"/>
    </source>
</evidence>
<proteinExistence type="inferred from homology"/>
<evidence type="ECO:0000313" key="5">
    <source>
        <dbReference type="EMBL" id="KAL1490585.1"/>
    </source>
</evidence>
<dbReference type="FunFam" id="3.15.10.30:FF:000001">
    <property type="entry name" value="Takeout-like protein 1"/>
    <property type="match status" value="1"/>
</dbReference>
<comment type="similarity">
    <text evidence="3">Belongs to the TO family.</text>
</comment>
<dbReference type="PANTHER" id="PTHR11008:SF14">
    <property type="entry name" value="CIRCADIAN CLOCK-CONTROLLED PROTEIN-LIKE PROTEIN"/>
    <property type="match status" value="1"/>
</dbReference>
<evidence type="ECO:0000256" key="3">
    <source>
        <dbReference type="ARBA" id="ARBA00060902"/>
    </source>
</evidence>
<reference evidence="5 6" key="1">
    <citation type="submission" date="2024-05" db="EMBL/GenBank/DDBJ databases">
        <title>Genetic variation in Jamaican populations of the coffee berry borer (Hypothenemus hampei).</title>
        <authorList>
            <person name="Errbii M."/>
            <person name="Myrie A."/>
        </authorList>
    </citation>
    <scope>NUCLEOTIDE SEQUENCE [LARGE SCALE GENOMIC DNA]</scope>
    <source>
        <strain evidence="5">JA-Hopewell-2020-01-JO</strain>
        <tissue evidence="5">Whole body</tissue>
    </source>
</reference>
<dbReference type="InterPro" id="IPR010562">
    <property type="entry name" value="Haemolymph_juvenile_hormone-bd"/>
</dbReference>
<dbReference type="Proteomes" id="UP001566132">
    <property type="component" value="Unassembled WGS sequence"/>
</dbReference>
<keyword evidence="6" id="KW-1185">Reference proteome</keyword>
<evidence type="ECO:0000256" key="1">
    <source>
        <dbReference type="ARBA" id="ARBA00022729"/>
    </source>
</evidence>
<dbReference type="PANTHER" id="PTHR11008">
    <property type="entry name" value="PROTEIN TAKEOUT-LIKE PROTEIN"/>
    <property type="match status" value="1"/>
</dbReference>
<dbReference type="Pfam" id="PF06585">
    <property type="entry name" value="JHBP"/>
    <property type="match status" value="1"/>
</dbReference>
<dbReference type="GO" id="GO:0007623">
    <property type="term" value="P:circadian rhythm"/>
    <property type="evidence" value="ECO:0007669"/>
    <property type="project" value="UniProtKB-ARBA"/>
</dbReference>
<comment type="caution">
    <text evidence="5">The sequence shown here is derived from an EMBL/GenBank/DDBJ whole genome shotgun (WGS) entry which is preliminary data.</text>
</comment>
<organism evidence="5 6">
    <name type="scientific">Hypothenemus hampei</name>
    <name type="common">Coffee berry borer</name>
    <dbReference type="NCBI Taxonomy" id="57062"/>
    <lineage>
        <taxon>Eukaryota</taxon>
        <taxon>Metazoa</taxon>
        <taxon>Ecdysozoa</taxon>
        <taxon>Arthropoda</taxon>
        <taxon>Hexapoda</taxon>
        <taxon>Insecta</taxon>
        <taxon>Pterygota</taxon>
        <taxon>Neoptera</taxon>
        <taxon>Endopterygota</taxon>
        <taxon>Coleoptera</taxon>
        <taxon>Polyphaga</taxon>
        <taxon>Cucujiformia</taxon>
        <taxon>Curculionidae</taxon>
        <taxon>Scolytinae</taxon>
        <taxon>Hypothenemus</taxon>
    </lineage>
</organism>
<dbReference type="InterPro" id="IPR038606">
    <property type="entry name" value="To_sf"/>
</dbReference>
<keyword evidence="2" id="KW-0090">Biological rhythms</keyword>
<protein>
    <submittedName>
        <fullName evidence="5">Uncharacterized protein</fullName>
    </submittedName>
</protein>
<evidence type="ECO:0000256" key="4">
    <source>
        <dbReference type="SAM" id="SignalP"/>
    </source>
</evidence>
<keyword evidence="1 4" id="KW-0732">Signal</keyword>
<accession>A0ABD1E856</accession>
<dbReference type="SMART" id="SM00700">
    <property type="entry name" value="JHBP"/>
    <property type="match status" value="1"/>
</dbReference>
<feature type="signal peptide" evidence="4">
    <location>
        <begin position="1"/>
        <end position="19"/>
    </location>
</feature>
<evidence type="ECO:0000256" key="2">
    <source>
        <dbReference type="ARBA" id="ARBA00023108"/>
    </source>
</evidence>
<dbReference type="EMBL" id="JBDJPC010000010">
    <property type="protein sequence ID" value="KAL1490585.1"/>
    <property type="molecule type" value="Genomic_DNA"/>
</dbReference>